<comment type="caution">
    <text evidence="5">The sequence shown here is derived from an EMBL/GenBank/DDBJ whole genome shotgun (WGS) entry which is preliminary data.</text>
</comment>
<dbReference type="PROSITE" id="PS51409">
    <property type="entry name" value="ARGINASE_2"/>
    <property type="match status" value="1"/>
</dbReference>
<evidence type="ECO:0000256" key="3">
    <source>
        <dbReference type="ARBA" id="ARBA00023211"/>
    </source>
</evidence>
<dbReference type="InterPro" id="IPR006035">
    <property type="entry name" value="Ureohydrolase"/>
</dbReference>
<evidence type="ECO:0000256" key="4">
    <source>
        <dbReference type="PROSITE-ProRule" id="PRU00742"/>
    </source>
</evidence>
<keyword evidence="2" id="KW-0378">Hydrolase</keyword>
<dbReference type="GO" id="GO:0046872">
    <property type="term" value="F:metal ion binding"/>
    <property type="evidence" value="ECO:0007669"/>
    <property type="project" value="UniProtKB-KW"/>
</dbReference>
<keyword evidence="1" id="KW-0479">Metal-binding</keyword>
<keyword evidence="3" id="KW-0464">Manganese</keyword>
<proteinExistence type="inferred from homology"/>
<dbReference type="SUPFAM" id="SSF52768">
    <property type="entry name" value="Arginase/deacetylase"/>
    <property type="match status" value="1"/>
</dbReference>
<keyword evidence="6" id="KW-1185">Reference proteome</keyword>
<dbReference type="PRINTS" id="PR00116">
    <property type="entry name" value="ARGINASE"/>
</dbReference>
<protein>
    <submittedName>
        <fullName evidence="5">Amino-acid acetyltransferase, mitochondrial</fullName>
    </submittedName>
</protein>
<dbReference type="EMBL" id="JBJKFK010001056">
    <property type="protein sequence ID" value="KAL3314244.1"/>
    <property type="molecule type" value="Genomic_DNA"/>
</dbReference>
<dbReference type="PANTHER" id="PTHR43782:SF3">
    <property type="entry name" value="ARGINASE"/>
    <property type="match status" value="1"/>
</dbReference>
<evidence type="ECO:0000256" key="1">
    <source>
        <dbReference type="ARBA" id="ARBA00022723"/>
    </source>
</evidence>
<dbReference type="Proteomes" id="UP001626550">
    <property type="component" value="Unassembled WGS sequence"/>
</dbReference>
<dbReference type="AlphaFoldDB" id="A0ABD2Q3V1"/>
<dbReference type="Pfam" id="PF00491">
    <property type="entry name" value="Arginase"/>
    <property type="match status" value="1"/>
</dbReference>
<evidence type="ECO:0000313" key="6">
    <source>
        <dbReference type="Proteomes" id="UP001626550"/>
    </source>
</evidence>
<dbReference type="Gene3D" id="3.40.800.10">
    <property type="entry name" value="Ureohydrolase domain"/>
    <property type="match status" value="1"/>
</dbReference>
<gene>
    <name evidence="5" type="primary">ARG2</name>
    <name evidence="5" type="ORF">Ciccas_007137</name>
</gene>
<evidence type="ECO:0000313" key="5">
    <source>
        <dbReference type="EMBL" id="KAL3314244.1"/>
    </source>
</evidence>
<dbReference type="PANTHER" id="PTHR43782">
    <property type="entry name" value="ARGINASE"/>
    <property type="match status" value="1"/>
</dbReference>
<name>A0ABD2Q3V1_9PLAT</name>
<reference evidence="5 6" key="1">
    <citation type="submission" date="2024-11" db="EMBL/GenBank/DDBJ databases">
        <title>Adaptive evolution of stress response genes in parasites aligns with host niche diversity.</title>
        <authorList>
            <person name="Hahn C."/>
            <person name="Resl P."/>
        </authorList>
    </citation>
    <scope>NUCLEOTIDE SEQUENCE [LARGE SCALE GENOMIC DNA]</scope>
    <source>
        <strain evidence="5">EGGRZ-B1_66</strain>
        <tissue evidence="5">Body</tissue>
    </source>
</reference>
<sequence>MAVIWVDAHADINTPSQTPSGNIHGMPVSFLLKELRPKLAGLPSIDCITPVLDKSRLAYIGLRSVDDPEWENIRNLGITYFTMRDIDKLGIDKVVTKVLDSVNRK</sequence>
<organism evidence="5 6">
    <name type="scientific">Cichlidogyrus casuarinus</name>
    <dbReference type="NCBI Taxonomy" id="1844966"/>
    <lineage>
        <taxon>Eukaryota</taxon>
        <taxon>Metazoa</taxon>
        <taxon>Spiralia</taxon>
        <taxon>Lophotrochozoa</taxon>
        <taxon>Platyhelminthes</taxon>
        <taxon>Monogenea</taxon>
        <taxon>Monopisthocotylea</taxon>
        <taxon>Dactylogyridea</taxon>
        <taxon>Ancyrocephalidae</taxon>
        <taxon>Cichlidogyrus</taxon>
    </lineage>
</organism>
<comment type="similarity">
    <text evidence="4">Belongs to the arginase family.</text>
</comment>
<accession>A0ABD2Q3V1</accession>
<dbReference type="InterPro" id="IPR023696">
    <property type="entry name" value="Ureohydrolase_dom_sf"/>
</dbReference>
<evidence type="ECO:0000256" key="2">
    <source>
        <dbReference type="ARBA" id="ARBA00022801"/>
    </source>
</evidence>
<dbReference type="GO" id="GO:0016787">
    <property type="term" value="F:hydrolase activity"/>
    <property type="evidence" value="ECO:0007669"/>
    <property type="project" value="UniProtKB-KW"/>
</dbReference>